<reference evidence="3 4" key="1">
    <citation type="submission" date="2020-08" db="EMBL/GenBank/DDBJ databases">
        <title>Genomic Encyclopedia of Type Strains, Phase IV (KMG-IV): sequencing the most valuable type-strain genomes for metagenomic binning, comparative biology and taxonomic classification.</title>
        <authorList>
            <person name="Goeker M."/>
        </authorList>
    </citation>
    <scope>NUCLEOTIDE SEQUENCE [LARGE SCALE GENOMIC DNA]</scope>
    <source>
        <strain evidence="3 4">DSM 103725</strain>
    </source>
</reference>
<keyword evidence="4" id="KW-1185">Reference proteome</keyword>
<keyword evidence="2" id="KW-1133">Transmembrane helix</keyword>
<evidence type="ECO:0000256" key="1">
    <source>
        <dbReference type="SAM" id="MobiDB-lite"/>
    </source>
</evidence>
<keyword evidence="2" id="KW-0472">Membrane</keyword>
<protein>
    <submittedName>
        <fullName evidence="3">Uncharacterized protein</fullName>
    </submittedName>
</protein>
<dbReference type="EMBL" id="JACHGY010000001">
    <property type="protein sequence ID" value="MBB6430236.1"/>
    <property type="molecule type" value="Genomic_DNA"/>
</dbReference>
<keyword evidence="2" id="KW-0812">Transmembrane</keyword>
<sequence>MKTNPAPKPDVQDLEQQLRDGAQHRRSTLEQLAPAYPVGDYPPRTAEDRAQATGPGVAARVLWLIGLGGLSTAALLGVVTLTQLVMPDPSSPSPGILAAEPRPDTLGPSVRSLLAGLGELESQMGQRIDPSVESAIAWPERLNEFSVALIAPETGLQNPIEQELNAFRADLQTAADHIRQQWQPQAEPSPTGFLPGADAGSITG</sequence>
<evidence type="ECO:0000313" key="4">
    <source>
        <dbReference type="Proteomes" id="UP000541810"/>
    </source>
</evidence>
<feature type="region of interest" description="Disordered" evidence="1">
    <location>
        <begin position="1"/>
        <end position="51"/>
    </location>
</feature>
<feature type="transmembrane region" description="Helical" evidence="2">
    <location>
        <begin position="61"/>
        <end position="86"/>
    </location>
</feature>
<name>A0A7X0H8V5_9BACT</name>
<gene>
    <name evidence="3" type="ORF">HNQ40_002042</name>
</gene>
<dbReference type="Proteomes" id="UP000541810">
    <property type="component" value="Unassembled WGS sequence"/>
</dbReference>
<accession>A0A7X0H8V5</accession>
<dbReference type="AlphaFoldDB" id="A0A7X0H8V5"/>
<evidence type="ECO:0000256" key="2">
    <source>
        <dbReference type="SAM" id="Phobius"/>
    </source>
</evidence>
<proteinExistence type="predicted"/>
<comment type="caution">
    <text evidence="3">The sequence shown here is derived from an EMBL/GenBank/DDBJ whole genome shotgun (WGS) entry which is preliminary data.</text>
</comment>
<feature type="region of interest" description="Disordered" evidence="1">
    <location>
        <begin position="180"/>
        <end position="204"/>
    </location>
</feature>
<dbReference type="RefSeq" id="WP_184677767.1">
    <property type="nucleotide sequence ID" value="NZ_JACHGY010000001.1"/>
</dbReference>
<evidence type="ECO:0000313" key="3">
    <source>
        <dbReference type="EMBL" id="MBB6430236.1"/>
    </source>
</evidence>
<organism evidence="3 4">
    <name type="scientific">Algisphaera agarilytica</name>
    <dbReference type="NCBI Taxonomy" id="1385975"/>
    <lineage>
        <taxon>Bacteria</taxon>
        <taxon>Pseudomonadati</taxon>
        <taxon>Planctomycetota</taxon>
        <taxon>Phycisphaerae</taxon>
        <taxon>Phycisphaerales</taxon>
        <taxon>Phycisphaeraceae</taxon>
        <taxon>Algisphaera</taxon>
    </lineage>
</organism>